<comment type="caution">
    <text evidence="1">The sequence shown here is derived from an EMBL/GenBank/DDBJ whole genome shotgun (WGS) entry which is preliminary data.</text>
</comment>
<evidence type="ECO:0000313" key="2">
    <source>
        <dbReference type="Proteomes" id="UP001211065"/>
    </source>
</evidence>
<dbReference type="AlphaFoldDB" id="A0AAD5TXS1"/>
<proteinExistence type="predicted"/>
<dbReference type="Proteomes" id="UP001211065">
    <property type="component" value="Unassembled WGS sequence"/>
</dbReference>
<reference evidence="1" key="1">
    <citation type="submission" date="2020-05" db="EMBL/GenBank/DDBJ databases">
        <title>Phylogenomic resolution of chytrid fungi.</title>
        <authorList>
            <person name="Stajich J.E."/>
            <person name="Amses K."/>
            <person name="Simmons R."/>
            <person name="Seto K."/>
            <person name="Myers J."/>
            <person name="Bonds A."/>
            <person name="Quandt C.A."/>
            <person name="Barry K."/>
            <person name="Liu P."/>
            <person name="Grigoriev I."/>
            <person name="Longcore J.E."/>
            <person name="James T.Y."/>
        </authorList>
    </citation>
    <scope>NUCLEOTIDE SEQUENCE</scope>
    <source>
        <strain evidence="1">JEL0476</strain>
    </source>
</reference>
<keyword evidence="2" id="KW-1185">Reference proteome</keyword>
<accession>A0AAD5TXS1</accession>
<name>A0AAD5TXS1_9FUNG</name>
<dbReference type="EMBL" id="JADGJW010000562">
    <property type="protein sequence ID" value="KAJ3215189.1"/>
    <property type="molecule type" value="Genomic_DNA"/>
</dbReference>
<sequence length="98" mass="11416">METLALHKLELTGTGVWYGYTRQNSLEKFIVTRKKEEEAQLYEAIREESLVAFEAYKNRLEAEAGEKDGVTTDSDSYKFNAERWMNWAIARSDSENKK</sequence>
<evidence type="ECO:0000313" key="1">
    <source>
        <dbReference type="EMBL" id="KAJ3215189.1"/>
    </source>
</evidence>
<gene>
    <name evidence="1" type="ORF">HK099_006490</name>
</gene>
<organism evidence="1 2">
    <name type="scientific">Clydaea vesicula</name>
    <dbReference type="NCBI Taxonomy" id="447962"/>
    <lineage>
        <taxon>Eukaryota</taxon>
        <taxon>Fungi</taxon>
        <taxon>Fungi incertae sedis</taxon>
        <taxon>Chytridiomycota</taxon>
        <taxon>Chytridiomycota incertae sedis</taxon>
        <taxon>Chytridiomycetes</taxon>
        <taxon>Lobulomycetales</taxon>
        <taxon>Lobulomycetaceae</taxon>
        <taxon>Clydaea</taxon>
    </lineage>
</organism>
<protein>
    <submittedName>
        <fullName evidence="1">Uncharacterized protein</fullName>
    </submittedName>
</protein>